<dbReference type="Pfam" id="PF02210">
    <property type="entry name" value="Laminin_G_2"/>
    <property type="match status" value="3"/>
</dbReference>
<evidence type="ECO:0000313" key="6">
    <source>
        <dbReference type="EMBL" id="EUB63390.1"/>
    </source>
</evidence>
<evidence type="ECO:0000259" key="5">
    <source>
        <dbReference type="PROSITE" id="PS50026"/>
    </source>
</evidence>
<feature type="domain" description="Laminin G" evidence="4">
    <location>
        <begin position="439"/>
        <end position="667"/>
    </location>
</feature>
<name>W6UNY1_ECHGR</name>
<comment type="caution">
    <text evidence="6">The sequence shown here is derived from an EMBL/GenBank/DDBJ whole genome shotgun (WGS) entry which is preliminary data.</text>
</comment>
<gene>
    <name evidence="6" type="ORF">EGR_01881</name>
</gene>
<sequence length="1199" mass="132357">MVELTGVIVYPFTLTCAMILAGALKYGGPAVVLKDAKSTVEYASVSLISETSLFIEFSGHSLQGRLLYAENATMGTFISLKINRPGTLRFEMKLTATNRSHQFVILSAPLDRTADQWHSADLRISLREKVVILFVDGKNAYPTHIEDVAANTARYSFGGYLHVGRLPPNLLADASKVVHFTAVMEFAFVGNIKSIFVNGRAPLPLKALNGAEIAPGLSHCHLLSREVARGGDSHWLCPQNLSCLDGLDGPKCGCNKNSRELGICQFQSSGAKNEAFIVLLLNGSIHFRLWSPRLQKNAIIQKRQDCNSPYSTCSDGTWHHLSFSYSPLRIQTEVDGDRQTFEIPKNQLRLQFKALYFGSLAPKVQERLQLQNIRNFIGCFKHIFYRSRKDFVDLIDLVKDNSTKQRQETEIGEIKCKAAAFQTCTVARKAKRDAVSHHSAITFVRPGGYLRSQQGWRTVSAGNITFKIRTLKTNCLLLFSSSGWPKSEKKHVFPRDEPFHPVNPIDRLTGTDIFSAELREGYLVFLLNTGSGINEFATENIWRGDQGRSGWFVADGITHYVEIHLTNGSLSVTMDGHTLSMRPRTKPKYTILNLNGYLYVGGLPEELRDETPPQAWSARLREDFVGCLGALSVDGESLDLGLEVTARWAKGYVRLGESDLKGLSNMCTAQENPCGSGKCVQGSWSEPLCDCTQTNFVKNQCKEDIKDNATVLDSDYNCIGVLAEDVSVYNTELETDAFIGRLSQFKLNGLDIIKIINEVANYRSKESSYGSYDPGLLTLVDNWKDSIEITASTAKDERIRTFPLHFNGDGGLMEYTLRLEACLSIRLSLKTSMVQVCTIGTFTLDIELDGEKLTPLGLPEGQATASRHAFERLFLGGLPIEGAGKFRNRFRSTHEYDGCLADVEIVQKSVKSSLVIESNAFHPPKNPLRTAKYAKGVKLGCHLNEQSSSEGAWKTGSSPSQCRPGVCGFGGRCVQQLDTYFCDCIMSGFRGQVCTDGSSGSHFNEVHQVYVGCDPTLISASVANYVGPTFVGHISGVNVNGVFLADLLMGEIISGIFYKDGKDILIDPTFTPKVRQIANLSMTQHHQAPAIADTSSADIGGKLYPSESKEIFPPWSHDRAPQDDANRLNGVDNSASLEQLSEAEKNGQVEITSFLPSLNTWLLLAGFGTTLLLIALIIGYVVHKFRRRNEGSYNKQQPN</sequence>
<protein>
    <submittedName>
        <fullName evidence="6">Neurexin-1-alpha</fullName>
    </submittedName>
</protein>
<evidence type="ECO:0000259" key="4">
    <source>
        <dbReference type="PROSITE" id="PS50025"/>
    </source>
</evidence>
<proteinExistence type="predicted"/>
<comment type="caution">
    <text evidence="2">Lacks conserved residue(s) required for the propagation of feature annotation.</text>
</comment>
<dbReference type="RefSeq" id="XP_024354586.1">
    <property type="nucleotide sequence ID" value="XM_024491130.1"/>
</dbReference>
<dbReference type="STRING" id="6210.W6UNY1"/>
<evidence type="ECO:0000313" key="7">
    <source>
        <dbReference type="Proteomes" id="UP000019149"/>
    </source>
</evidence>
<organism evidence="6 7">
    <name type="scientific">Echinococcus granulosus</name>
    <name type="common">Hydatid tapeworm</name>
    <dbReference type="NCBI Taxonomy" id="6210"/>
    <lineage>
        <taxon>Eukaryota</taxon>
        <taxon>Metazoa</taxon>
        <taxon>Spiralia</taxon>
        <taxon>Lophotrochozoa</taxon>
        <taxon>Platyhelminthes</taxon>
        <taxon>Cestoda</taxon>
        <taxon>Eucestoda</taxon>
        <taxon>Cyclophyllidea</taxon>
        <taxon>Taeniidae</taxon>
        <taxon>Echinococcus</taxon>
        <taxon>Echinococcus granulosus group</taxon>
    </lineage>
</organism>
<feature type="domain" description="EGF-like" evidence="5">
    <location>
        <begin position="958"/>
        <end position="995"/>
    </location>
</feature>
<dbReference type="CDD" id="cd00110">
    <property type="entry name" value="LamG"/>
    <property type="match status" value="2"/>
</dbReference>
<keyword evidence="7" id="KW-1185">Reference proteome</keyword>
<dbReference type="EMBL" id="APAU02000007">
    <property type="protein sequence ID" value="EUB63390.1"/>
    <property type="molecule type" value="Genomic_DNA"/>
</dbReference>
<dbReference type="KEGG" id="egl:EGR_01881"/>
<dbReference type="Proteomes" id="UP000019149">
    <property type="component" value="Unassembled WGS sequence"/>
</dbReference>
<dbReference type="InterPro" id="IPR001791">
    <property type="entry name" value="Laminin_G"/>
</dbReference>
<dbReference type="PROSITE" id="PS50026">
    <property type="entry name" value="EGF_3"/>
    <property type="match status" value="1"/>
</dbReference>
<evidence type="ECO:0000256" key="3">
    <source>
        <dbReference type="SAM" id="Phobius"/>
    </source>
</evidence>
<dbReference type="PROSITE" id="PS50025">
    <property type="entry name" value="LAM_G_DOMAIN"/>
    <property type="match status" value="2"/>
</dbReference>
<dbReference type="CDD" id="cd00054">
    <property type="entry name" value="EGF_CA"/>
    <property type="match status" value="1"/>
</dbReference>
<dbReference type="OrthoDB" id="6275838at2759"/>
<dbReference type="InterPro" id="IPR000742">
    <property type="entry name" value="EGF"/>
</dbReference>
<dbReference type="Gene3D" id="2.60.120.200">
    <property type="match status" value="3"/>
</dbReference>
<feature type="domain" description="Laminin G" evidence="4">
    <location>
        <begin position="29"/>
        <end position="220"/>
    </location>
</feature>
<dbReference type="CTD" id="36337596"/>
<dbReference type="PANTHER" id="PTHR15036:SF89">
    <property type="entry name" value="NEUREXIN 1, ISOFORM F"/>
    <property type="match status" value="1"/>
</dbReference>
<dbReference type="InterPro" id="IPR013320">
    <property type="entry name" value="ConA-like_dom_sf"/>
</dbReference>
<keyword evidence="3" id="KW-0472">Membrane</keyword>
<dbReference type="PANTHER" id="PTHR15036">
    <property type="entry name" value="PIKACHURIN-LIKE PROTEIN"/>
    <property type="match status" value="1"/>
</dbReference>
<reference evidence="6 7" key="1">
    <citation type="journal article" date="2013" name="Nat. Genet.">
        <title>The genome of the hydatid tapeworm Echinococcus granulosus.</title>
        <authorList>
            <person name="Zheng H."/>
            <person name="Zhang W."/>
            <person name="Zhang L."/>
            <person name="Zhang Z."/>
            <person name="Li J."/>
            <person name="Lu G."/>
            <person name="Zhu Y."/>
            <person name="Wang Y."/>
            <person name="Huang Y."/>
            <person name="Liu J."/>
            <person name="Kang H."/>
            <person name="Chen J."/>
            <person name="Wang L."/>
            <person name="Chen A."/>
            <person name="Yu S."/>
            <person name="Gao Z."/>
            <person name="Jin L."/>
            <person name="Gu W."/>
            <person name="Wang Z."/>
            <person name="Zhao L."/>
            <person name="Shi B."/>
            <person name="Wen H."/>
            <person name="Lin R."/>
            <person name="Jones M.K."/>
            <person name="Brejova B."/>
            <person name="Vinar T."/>
            <person name="Zhao G."/>
            <person name="McManus D.P."/>
            <person name="Chen Z."/>
            <person name="Zhou Y."/>
            <person name="Wang S."/>
        </authorList>
    </citation>
    <scope>NUCLEOTIDE SEQUENCE [LARGE SCALE GENOMIC DNA]</scope>
</reference>
<feature type="transmembrane region" description="Helical" evidence="3">
    <location>
        <begin position="1161"/>
        <end position="1182"/>
    </location>
</feature>
<keyword evidence="1" id="KW-1015">Disulfide bond</keyword>
<evidence type="ECO:0000256" key="2">
    <source>
        <dbReference type="PROSITE-ProRule" id="PRU00076"/>
    </source>
</evidence>
<dbReference type="Gene3D" id="2.10.25.10">
    <property type="entry name" value="Laminin"/>
    <property type="match status" value="1"/>
</dbReference>
<accession>W6UNY1</accession>
<keyword evidence="3" id="KW-0812">Transmembrane</keyword>
<dbReference type="AlphaFoldDB" id="W6UNY1"/>
<dbReference type="GeneID" id="36337596"/>
<keyword evidence="2" id="KW-0245">EGF-like domain</keyword>
<dbReference type="SUPFAM" id="SSF49899">
    <property type="entry name" value="Concanavalin A-like lectins/glucanases"/>
    <property type="match status" value="3"/>
</dbReference>
<evidence type="ECO:0000256" key="1">
    <source>
        <dbReference type="ARBA" id="ARBA00023157"/>
    </source>
</evidence>
<keyword evidence="3" id="KW-1133">Transmembrane helix</keyword>
<dbReference type="SMART" id="SM00282">
    <property type="entry name" value="LamG"/>
    <property type="match status" value="3"/>
</dbReference>
<dbReference type="InterPro" id="IPR050372">
    <property type="entry name" value="Neurexin-related_CASP"/>
</dbReference>